<keyword evidence="2" id="KW-0472">Membrane</keyword>
<dbReference type="OrthoDB" id="6163186at2759"/>
<name>A0A9U8EIJ7_BIOGL</name>
<keyword evidence="2" id="KW-1133">Transmembrane helix</keyword>
<dbReference type="RefSeq" id="XP_013089183.2">
    <property type="nucleotide sequence ID" value="XM_013233729.2"/>
</dbReference>
<reference evidence="4" key="1">
    <citation type="submission" date="2025-08" db="UniProtKB">
        <authorList>
            <consortium name="RefSeq"/>
        </authorList>
    </citation>
    <scope>IDENTIFICATION</scope>
</reference>
<evidence type="ECO:0000256" key="2">
    <source>
        <dbReference type="SAM" id="Phobius"/>
    </source>
</evidence>
<feature type="compositionally biased region" description="Basic and acidic residues" evidence="1">
    <location>
        <begin position="17"/>
        <end position="26"/>
    </location>
</feature>
<evidence type="ECO:0000256" key="1">
    <source>
        <dbReference type="SAM" id="MobiDB-lite"/>
    </source>
</evidence>
<feature type="region of interest" description="Disordered" evidence="1">
    <location>
        <begin position="1"/>
        <end position="30"/>
    </location>
</feature>
<feature type="compositionally biased region" description="Polar residues" evidence="1">
    <location>
        <begin position="1"/>
        <end position="10"/>
    </location>
</feature>
<dbReference type="KEGG" id="bgt:106073231"/>
<keyword evidence="3" id="KW-1185">Reference proteome</keyword>
<gene>
    <name evidence="4" type="primary">LOC106073231</name>
</gene>
<proteinExistence type="predicted"/>
<feature type="compositionally biased region" description="Basic and acidic residues" evidence="1">
    <location>
        <begin position="187"/>
        <end position="201"/>
    </location>
</feature>
<dbReference type="Proteomes" id="UP001165740">
    <property type="component" value="Chromosome 5"/>
</dbReference>
<dbReference type="AlphaFoldDB" id="A0A9U8EIJ7"/>
<feature type="compositionally biased region" description="Basic and acidic residues" evidence="1">
    <location>
        <begin position="63"/>
        <end position="87"/>
    </location>
</feature>
<feature type="region of interest" description="Disordered" evidence="1">
    <location>
        <begin position="55"/>
        <end position="108"/>
    </location>
</feature>
<sequence>MSENNGQNNGAPVYKTSSEDQTERPTTKFMDGIGRSLAAVGQLGNQQMQMYRSKLKSKLNKSFSHDHQLEGRYDDAERPSPSKEAKELSAQTVISISNSDDRQRLGSGSLQIEIHDVIRATSPRPSATPSHTRNAVPYQQAMFKPEDLSGQTLNLHQKREFRTADEQKKSLLNTPVGLRPPLSLSEARSESSPESRHDSEACQKQPATNVLVSPCLETKELIFRKPLWHNSESNLQTYRSSSSEDTLHVAVPLFTKDVNQAYKDVYRPSGVPKPPPEAVLPKSTIIVNRFENGSPFLDMSKYKFASTKEKNAAVKKYRMSISPEKSFSPQQVAPVTFTSTTLNNPPYNTFSYLPPTAPHPSSLTMPPPSLSAPPMPVPSYYWAHHQPPATVEIMSGQRMAYPQQVTQNSERGQYRRSYVSRKLSSCFPFLFGAKQFDDSDELQHNSYRPRQESLNNMFHSGRNESIYSIYIIFQRNKTGRPNDCNPDDLLFQMVCCCCWPCGLAAKILAALFPRDGGRNSCVGIMARQLSLCALLLGIAVYLVIMIVFVALILVVAVK</sequence>
<protein>
    <submittedName>
        <fullName evidence="4">Uncharacterized protein LOC106073231 isoform X1</fullName>
    </submittedName>
</protein>
<organism evidence="3 4">
    <name type="scientific">Biomphalaria glabrata</name>
    <name type="common">Bloodfluke planorb</name>
    <name type="synonym">Freshwater snail</name>
    <dbReference type="NCBI Taxonomy" id="6526"/>
    <lineage>
        <taxon>Eukaryota</taxon>
        <taxon>Metazoa</taxon>
        <taxon>Spiralia</taxon>
        <taxon>Lophotrochozoa</taxon>
        <taxon>Mollusca</taxon>
        <taxon>Gastropoda</taxon>
        <taxon>Heterobranchia</taxon>
        <taxon>Euthyneura</taxon>
        <taxon>Panpulmonata</taxon>
        <taxon>Hygrophila</taxon>
        <taxon>Lymnaeoidea</taxon>
        <taxon>Planorbidae</taxon>
        <taxon>Biomphalaria</taxon>
    </lineage>
</organism>
<feature type="compositionally biased region" description="Polar residues" evidence="1">
    <location>
        <begin position="89"/>
        <end position="98"/>
    </location>
</feature>
<feature type="transmembrane region" description="Helical" evidence="2">
    <location>
        <begin position="533"/>
        <end position="557"/>
    </location>
</feature>
<dbReference type="GeneID" id="106073231"/>
<accession>A0A9U8EIJ7</accession>
<evidence type="ECO:0000313" key="4">
    <source>
        <dbReference type="RefSeq" id="XP_013089183.2"/>
    </source>
</evidence>
<feature type="region of interest" description="Disordered" evidence="1">
    <location>
        <begin position="164"/>
        <end position="205"/>
    </location>
</feature>
<keyword evidence="2" id="KW-0812">Transmembrane</keyword>
<evidence type="ECO:0000313" key="3">
    <source>
        <dbReference type="Proteomes" id="UP001165740"/>
    </source>
</evidence>